<reference evidence="2 3" key="1">
    <citation type="submission" date="2013-01" db="EMBL/GenBank/DDBJ databases">
        <authorList>
            <person name="Harkins D.M."/>
            <person name="Durkin A.S."/>
            <person name="Brinkac L.M."/>
            <person name="Haft D.H."/>
            <person name="Selengut J.D."/>
            <person name="Sanka R."/>
            <person name="DePew J."/>
            <person name="Purushe J."/>
            <person name="Hartskeerl R.A."/>
            <person name="Ahmed A."/>
            <person name="van der Linden H."/>
            <person name="Goris M.G.A."/>
            <person name="Vinetz J.M."/>
            <person name="Sutton G.G."/>
            <person name="Nierman W.C."/>
            <person name="Fouts D.E."/>
        </authorList>
    </citation>
    <scope>NUCLEOTIDE SEQUENCE [LARGE SCALE GENOMIC DNA]</scope>
    <source>
        <strain evidence="2 3">TE 1992</strain>
    </source>
</reference>
<dbReference type="Proteomes" id="UP000011754">
    <property type="component" value="Unassembled WGS sequence"/>
</dbReference>
<feature type="transmembrane region" description="Helical" evidence="1">
    <location>
        <begin position="67"/>
        <end position="86"/>
    </location>
</feature>
<dbReference type="AlphaFoldDB" id="M3E1S5"/>
<proteinExistence type="predicted"/>
<protein>
    <submittedName>
        <fullName evidence="2">O-antigen polymerase</fullName>
    </submittedName>
</protein>
<sequence length="132" mass="15433">MSTHFSLKSASVITDYLFKFRIFSLPAICWICSTLIGFGTVNGRLSLFVIGLSFIISIFYKKYKVEYLFNFFFLLVISFLLAYFFFYKTPNMPQHLDGKLNPILYVFKAFPTLFSFFIIFALPSLKQKNSFL</sequence>
<keyword evidence="1" id="KW-0812">Transmembrane</keyword>
<feature type="transmembrane region" description="Helical" evidence="1">
    <location>
        <begin position="44"/>
        <end position="60"/>
    </location>
</feature>
<keyword evidence="1" id="KW-1133">Transmembrane helix</keyword>
<keyword evidence="1" id="KW-0472">Membrane</keyword>
<feature type="transmembrane region" description="Helical" evidence="1">
    <location>
        <begin position="20"/>
        <end position="38"/>
    </location>
</feature>
<accession>M3E1S5</accession>
<evidence type="ECO:0000256" key="1">
    <source>
        <dbReference type="SAM" id="Phobius"/>
    </source>
</evidence>
<evidence type="ECO:0000313" key="3">
    <source>
        <dbReference type="Proteomes" id="UP000011754"/>
    </source>
</evidence>
<organism evidence="2 3">
    <name type="scientific">Leptospira interrogans serovar Lora str. TE 1992</name>
    <dbReference type="NCBI Taxonomy" id="1193028"/>
    <lineage>
        <taxon>Bacteria</taxon>
        <taxon>Pseudomonadati</taxon>
        <taxon>Spirochaetota</taxon>
        <taxon>Spirochaetia</taxon>
        <taxon>Leptospirales</taxon>
        <taxon>Leptospiraceae</taxon>
        <taxon>Leptospira</taxon>
    </lineage>
</organism>
<name>M3E1S5_LEPIR</name>
<evidence type="ECO:0000313" key="2">
    <source>
        <dbReference type="EMBL" id="EMF41030.1"/>
    </source>
</evidence>
<feature type="transmembrane region" description="Helical" evidence="1">
    <location>
        <begin position="106"/>
        <end position="125"/>
    </location>
</feature>
<dbReference type="EMBL" id="AKWW02000064">
    <property type="protein sequence ID" value="EMF41030.1"/>
    <property type="molecule type" value="Genomic_DNA"/>
</dbReference>
<gene>
    <name evidence="2" type="ORF">LEP1GSC067_3040</name>
</gene>
<comment type="caution">
    <text evidence="2">The sequence shown here is derived from an EMBL/GenBank/DDBJ whole genome shotgun (WGS) entry which is preliminary data.</text>
</comment>